<keyword evidence="4" id="KW-1185">Reference proteome</keyword>
<evidence type="ECO:0000256" key="1">
    <source>
        <dbReference type="SAM" id="MobiDB-lite"/>
    </source>
</evidence>
<dbReference type="SMART" id="SM00233">
    <property type="entry name" value="PH"/>
    <property type="match status" value="2"/>
</dbReference>
<gene>
    <name evidence="3" type="ORF">M501DRAFT_1005394</name>
</gene>
<feature type="region of interest" description="Disordered" evidence="1">
    <location>
        <begin position="759"/>
        <end position="780"/>
    </location>
</feature>
<dbReference type="Pfam" id="PF15404">
    <property type="entry name" value="PH_4"/>
    <property type="match status" value="1"/>
</dbReference>
<dbReference type="Proteomes" id="UP000799429">
    <property type="component" value="Unassembled WGS sequence"/>
</dbReference>
<protein>
    <recommendedName>
        <fullName evidence="2">PH domain-containing protein</fullName>
    </recommendedName>
</protein>
<dbReference type="GO" id="GO:1902657">
    <property type="term" value="P:protein localization to prospore membrane"/>
    <property type="evidence" value="ECO:0007669"/>
    <property type="project" value="InterPro"/>
</dbReference>
<reference evidence="3" key="1">
    <citation type="journal article" date="2020" name="Stud. Mycol.">
        <title>101 Dothideomycetes genomes: a test case for predicting lifestyles and emergence of pathogens.</title>
        <authorList>
            <person name="Haridas S."/>
            <person name="Albert R."/>
            <person name="Binder M."/>
            <person name="Bloem J."/>
            <person name="Labutti K."/>
            <person name="Salamov A."/>
            <person name="Andreopoulos B."/>
            <person name="Baker S."/>
            <person name="Barry K."/>
            <person name="Bills G."/>
            <person name="Bluhm B."/>
            <person name="Cannon C."/>
            <person name="Castanera R."/>
            <person name="Culley D."/>
            <person name="Daum C."/>
            <person name="Ezra D."/>
            <person name="Gonzalez J."/>
            <person name="Henrissat B."/>
            <person name="Kuo A."/>
            <person name="Liang C."/>
            <person name="Lipzen A."/>
            <person name="Lutzoni F."/>
            <person name="Magnuson J."/>
            <person name="Mondo S."/>
            <person name="Nolan M."/>
            <person name="Ohm R."/>
            <person name="Pangilinan J."/>
            <person name="Park H.-J."/>
            <person name="Ramirez L."/>
            <person name="Alfaro M."/>
            <person name="Sun H."/>
            <person name="Tritt A."/>
            <person name="Yoshinaga Y."/>
            <person name="Zwiers L.-H."/>
            <person name="Turgeon B."/>
            <person name="Goodwin S."/>
            <person name="Spatafora J."/>
            <person name="Crous P."/>
            <person name="Grigoriev I."/>
        </authorList>
    </citation>
    <scope>NUCLEOTIDE SEQUENCE</scope>
    <source>
        <strain evidence="3">CBS 101060</strain>
    </source>
</reference>
<dbReference type="InterPro" id="IPR040345">
    <property type="entry name" value="Mug56/Spo71"/>
</dbReference>
<dbReference type="AlphaFoldDB" id="A0A9P4SGR1"/>
<sequence length="1078" mass="122580">MSIHPLNVSANGVDCSNLHPDSYTTHRLKHATPEHLHLTTRRCFIGPIPTGWLKSHDREWYKLHLHSNYSSRAATFSANTTFDHNRRLSGLSGPSSSATFARSFPQPKGLSKDHISEEEEDDHDRSYNGEPQRVSTETSLPVAPGSSNIDIASIPKNNPKREATNSTGVQEDPKPGDQLIAGGSHRPARTETTESFHTAKERPLKPVEPDEIFQESEEISKIPKPDADLRSVTMTDTRTSMAEADVSPNEPHHDVTSTSSLIQKYTSPALEVQSETNPLVNNVIGRLKPSGLVRFDVPKDTIRSNIQDRARSTQMKLLHASRNARRSSAKDGQIVKMEKMLIRVDTSKAQLPDEYDENESQKIDSMTLEKWREFMVVCREITHDEDAEFELQMYKTRVIPAIEKSQSRKKSKHQIKLSRKYTRVNLCSSLDKSVVVWAPTPGGTILYILQPRSSSSAVEWYTFIRNILGWHGASELQVNVPDLSVTLHVEDPFHKLESSERMDEITNGDDEAIEKVLQEEQAVATNIISQCMEMLLKSSEWTDIVSSWSKNGRMGLAWKRYDRLEWIHGPNERRMYGTIAMIKSHELELRPKQHYPTTTRAKNGEILTEPAPVEGFLVRLTSQRGIDRRFGRLLYRRLYFSSHDQYLVFSKPGNVSPPAPPTLPVPTSSYIAAPDQRDNEIPLIYDVDPYPVKDGTVEWLTPGRSTTFKDQQKHDLDAHYEAERKANLLLNCDGYIDLCSVLKIRNVYRGATTVDDDLGSGSDVDFEADNNNEDQGTTTQFDDDRTFELVMSNGLVIRLQSFNELTKIEWISRLRGLTKYWKSRSAADIQLYKSVRQKNLNELKIDEETESFMGQFARKWEVTKTYASADLYNMCGISRCRAIHVAGTLYRKPRRHSTFTRCTVLLVHGRLLLFQDTLRTRTGKEVAHIHHEKVSSLDLKDCYLYSGLLTENDLLYQNRTFDANKPGQHALPRIYLEDGWTSTDEDFMTTFVVWHGRAKGIFRSQGGPESNSTQEDVKGEGRRARLKLVSRLGVPGRSIVFRTRSRAERDHWVLAIQNEIERLSEAEEVRLTGSGKSA</sequence>
<organism evidence="3 4">
    <name type="scientific">Patellaria atrata CBS 101060</name>
    <dbReference type="NCBI Taxonomy" id="1346257"/>
    <lineage>
        <taxon>Eukaryota</taxon>
        <taxon>Fungi</taxon>
        <taxon>Dikarya</taxon>
        <taxon>Ascomycota</taxon>
        <taxon>Pezizomycotina</taxon>
        <taxon>Dothideomycetes</taxon>
        <taxon>Dothideomycetes incertae sedis</taxon>
        <taxon>Patellariales</taxon>
        <taxon>Patellariaceae</taxon>
        <taxon>Patellaria</taxon>
    </lineage>
</organism>
<feature type="compositionally biased region" description="Polar residues" evidence="1">
    <location>
        <begin position="133"/>
        <end position="150"/>
    </location>
</feature>
<dbReference type="InterPro" id="IPR029217">
    <property type="entry name" value="Spo7_2_N"/>
</dbReference>
<dbReference type="Pfam" id="PF23207">
    <property type="entry name" value="PH_SPO71"/>
    <property type="match status" value="1"/>
</dbReference>
<dbReference type="InterPro" id="IPR039486">
    <property type="entry name" value="Mug56/Spo71_PH"/>
</dbReference>
<dbReference type="Pfam" id="PF15407">
    <property type="entry name" value="Spo7_2_N"/>
    <property type="match status" value="1"/>
</dbReference>
<feature type="compositionally biased region" description="Basic and acidic residues" evidence="1">
    <location>
        <begin position="188"/>
        <end position="202"/>
    </location>
</feature>
<feature type="domain" description="PH" evidence="2">
    <location>
        <begin position="882"/>
        <end position="1061"/>
    </location>
</feature>
<dbReference type="GO" id="GO:0005628">
    <property type="term" value="C:prospore membrane"/>
    <property type="evidence" value="ECO:0007669"/>
    <property type="project" value="TreeGrafter"/>
</dbReference>
<dbReference type="PANTHER" id="PTHR28076">
    <property type="entry name" value="SPORULATION-SPECIFIC PROTEIN 71"/>
    <property type="match status" value="1"/>
</dbReference>
<proteinExistence type="predicted"/>
<dbReference type="InterPro" id="IPR001849">
    <property type="entry name" value="PH_domain"/>
</dbReference>
<evidence type="ECO:0000313" key="4">
    <source>
        <dbReference type="Proteomes" id="UP000799429"/>
    </source>
</evidence>
<evidence type="ECO:0000313" key="3">
    <source>
        <dbReference type="EMBL" id="KAF2842611.1"/>
    </source>
</evidence>
<dbReference type="OrthoDB" id="5579281at2759"/>
<feature type="region of interest" description="Disordered" evidence="1">
    <location>
        <begin position="87"/>
        <end position="202"/>
    </location>
</feature>
<feature type="compositionally biased region" description="Acidic residues" evidence="1">
    <location>
        <begin position="759"/>
        <end position="772"/>
    </location>
</feature>
<dbReference type="SUPFAM" id="SSF50729">
    <property type="entry name" value="PH domain-like"/>
    <property type="match status" value="1"/>
</dbReference>
<dbReference type="SMART" id="SM01316">
    <property type="entry name" value="Spo7_2_N"/>
    <property type="match status" value="1"/>
</dbReference>
<dbReference type="PANTHER" id="PTHR28076:SF1">
    <property type="entry name" value="PROSPORE MEMBRANE ADAPTER PROTEIN SPO71"/>
    <property type="match status" value="1"/>
</dbReference>
<accession>A0A9P4SGR1</accession>
<dbReference type="InterPro" id="IPR057379">
    <property type="entry name" value="PH_SPO71"/>
</dbReference>
<dbReference type="PROSITE" id="PS50003">
    <property type="entry name" value="PH_DOMAIN"/>
    <property type="match status" value="1"/>
</dbReference>
<feature type="compositionally biased region" description="Low complexity" evidence="1">
    <location>
        <begin position="88"/>
        <end position="97"/>
    </location>
</feature>
<name>A0A9P4SGR1_9PEZI</name>
<dbReference type="EMBL" id="MU006089">
    <property type="protein sequence ID" value="KAF2842611.1"/>
    <property type="molecule type" value="Genomic_DNA"/>
</dbReference>
<evidence type="ECO:0000259" key="2">
    <source>
        <dbReference type="PROSITE" id="PS50003"/>
    </source>
</evidence>
<comment type="caution">
    <text evidence="3">The sequence shown here is derived from an EMBL/GenBank/DDBJ whole genome shotgun (WGS) entry which is preliminary data.</text>
</comment>